<feature type="transmembrane region" description="Helical" evidence="2">
    <location>
        <begin position="34"/>
        <end position="53"/>
    </location>
</feature>
<accession>A0A9X3NFW4</accession>
<evidence type="ECO:0000313" key="3">
    <source>
        <dbReference type="EMBL" id="MDA0184267.1"/>
    </source>
</evidence>
<dbReference type="PANTHER" id="PTHR23542">
    <property type="match status" value="1"/>
</dbReference>
<dbReference type="AlphaFoldDB" id="A0A9X3NFW4"/>
<sequence length="213" mass="20775">GRPRTPSAAPAPPPPATHAAPAPRAARRASPFSAGLLTLLVAELCLGVSAGAIDVAAPALADGSPGLAALALSAMAVGSIFGSLWGGQSSIAADRRFVAGVAGMAVALAACAFVTSSYALAGVLLFAGVGYGVFNVGVFELLDVVVPSQRAVEALTWLTTAGSLGMAAGAAVAGQLAHDDPRDALILVAVATAPGAIFAFGRRQTLTASSSTA</sequence>
<name>A0A9X3NFW4_9ACTN</name>
<dbReference type="Gene3D" id="1.20.1250.20">
    <property type="entry name" value="MFS general substrate transporter like domains"/>
    <property type="match status" value="1"/>
</dbReference>
<keyword evidence="4" id="KW-1185">Reference proteome</keyword>
<protein>
    <recommendedName>
        <fullName evidence="5">MFS transporter</fullName>
    </recommendedName>
</protein>
<comment type="caution">
    <text evidence="3">The sequence shown here is derived from an EMBL/GenBank/DDBJ whole genome shotgun (WGS) entry which is preliminary data.</text>
</comment>
<reference evidence="3" key="1">
    <citation type="submission" date="2022-10" db="EMBL/GenBank/DDBJ databases">
        <title>The WGS of Solirubrobacter phytolaccae KCTC 29190.</title>
        <authorList>
            <person name="Jiang Z."/>
        </authorList>
    </citation>
    <scope>NUCLEOTIDE SEQUENCE</scope>
    <source>
        <strain evidence="3">KCTC 29190</strain>
    </source>
</reference>
<evidence type="ECO:0000313" key="4">
    <source>
        <dbReference type="Proteomes" id="UP001147653"/>
    </source>
</evidence>
<feature type="transmembrane region" description="Helical" evidence="2">
    <location>
        <begin position="97"/>
        <end position="115"/>
    </location>
</feature>
<evidence type="ECO:0000256" key="1">
    <source>
        <dbReference type="SAM" id="MobiDB-lite"/>
    </source>
</evidence>
<feature type="non-terminal residue" evidence="3">
    <location>
        <position position="1"/>
    </location>
</feature>
<gene>
    <name evidence="3" type="ORF">OJ997_28420</name>
</gene>
<feature type="transmembrane region" description="Helical" evidence="2">
    <location>
        <begin position="65"/>
        <end position="85"/>
    </location>
</feature>
<keyword evidence="2" id="KW-0812">Transmembrane</keyword>
<dbReference type="SUPFAM" id="SSF103473">
    <property type="entry name" value="MFS general substrate transporter"/>
    <property type="match status" value="1"/>
</dbReference>
<dbReference type="InterPro" id="IPR036259">
    <property type="entry name" value="MFS_trans_sf"/>
</dbReference>
<feature type="transmembrane region" description="Helical" evidence="2">
    <location>
        <begin position="121"/>
        <end position="142"/>
    </location>
</feature>
<dbReference type="EMBL" id="JAPDDP010000072">
    <property type="protein sequence ID" value="MDA0184267.1"/>
    <property type="molecule type" value="Genomic_DNA"/>
</dbReference>
<feature type="transmembrane region" description="Helical" evidence="2">
    <location>
        <begin position="154"/>
        <end position="178"/>
    </location>
</feature>
<keyword evidence="2" id="KW-0472">Membrane</keyword>
<keyword evidence="2" id="KW-1133">Transmembrane helix</keyword>
<feature type="region of interest" description="Disordered" evidence="1">
    <location>
        <begin position="1"/>
        <end position="24"/>
    </location>
</feature>
<dbReference type="PANTHER" id="PTHR23542:SF1">
    <property type="entry name" value="MAJOR FACILITATOR SUPERFAMILY (MFS) PROFILE DOMAIN-CONTAINING PROTEIN"/>
    <property type="match status" value="1"/>
</dbReference>
<feature type="transmembrane region" description="Helical" evidence="2">
    <location>
        <begin position="184"/>
        <end position="201"/>
    </location>
</feature>
<dbReference type="Proteomes" id="UP001147653">
    <property type="component" value="Unassembled WGS sequence"/>
</dbReference>
<evidence type="ECO:0008006" key="5">
    <source>
        <dbReference type="Google" id="ProtNLM"/>
    </source>
</evidence>
<organism evidence="3 4">
    <name type="scientific">Solirubrobacter phytolaccae</name>
    <dbReference type="NCBI Taxonomy" id="1404360"/>
    <lineage>
        <taxon>Bacteria</taxon>
        <taxon>Bacillati</taxon>
        <taxon>Actinomycetota</taxon>
        <taxon>Thermoleophilia</taxon>
        <taxon>Solirubrobacterales</taxon>
        <taxon>Solirubrobacteraceae</taxon>
        <taxon>Solirubrobacter</taxon>
    </lineage>
</organism>
<proteinExistence type="predicted"/>
<evidence type="ECO:0000256" key="2">
    <source>
        <dbReference type="SAM" id="Phobius"/>
    </source>
</evidence>